<organism evidence="3 4">
    <name type="scientific">Acorus calamus</name>
    <name type="common">Sweet flag</name>
    <dbReference type="NCBI Taxonomy" id="4465"/>
    <lineage>
        <taxon>Eukaryota</taxon>
        <taxon>Viridiplantae</taxon>
        <taxon>Streptophyta</taxon>
        <taxon>Embryophyta</taxon>
        <taxon>Tracheophyta</taxon>
        <taxon>Spermatophyta</taxon>
        <taxon>Magnoliopsida</taxon>
        <taxon>Liliopsida</taxon>
        <taxon>Acoraceae</taxon>
        <taxon>Acorus</taxon>
    </lineage>
</organism>
<dbReference type="GO" id="GO:0005634">
    <property type="term" value="C:nucleus"/>
    <property type="evidence" value="ECO:0007669"/>
    <property type="project" value="TreeGrafter"/>
</dbReference>
<feature type="compositionally biased region" description="Gly residues" evidence="1">
    <location>
        <begin position="13"/>
        <end position="25"/>
    </location>
</feature>
<evidence type="ECO:0000259" key="2">
    <source>
        <dbReference type="Pfam" id="PF05678"/>
    </source>
</evidence>
<reference evidence="3" key="2">
    <citation type="submission" date="2023-06" db="EMBL/GenBank/DDBJ databases">
        <authorList>
            <person name="Ma L."/>
            <person name="Liu K.-W."/>
            <person name="Li Z."/>
            <person name="Hsiao Y.-Y."/>
            <person name="Qi Y."/>
            <person name="Fu T."/>
            <person name="Tang G."/>
            <person name="Zhang D."/>
            <person name="Sun W.-H."/>
            <person name="Liu D.-K."/>
            <person name="Li Y."/>
            <person name="Chen G.-Z."/>
            <person name="Liu X.-D."/>
            <person name="Liao X.-Y."/>
            <person name="Jiang Y.-T."/>
            <person name="Yu X."/>
            <person name="Hao Y."/>
            <person name="Huang J."/>
            <person name="Zhao X.-W."/>
            <person name="Ke S."/>
            <person name="Chen Y.-Y."/>
            <person name="Wu W.-L."/>
            <person name="Hsu J.-L."/>
            <person name="Lin Y.-F."/>
            <person name="Huang M.-D."/>
            <person name="Li C.-Y."/>
            <person name="Huang L."/>
            <person name="Wang Z.-W."/>
            <person name="Zhao X."/>
            <person name="Zhong W.-Y."/>
            <person name="Peng D.-H."/>
            <person name="Ahmad S."/>
            <person name="Lan S."/>
            <person name="Zhang J.-S."/>
            <person name="Tsai W.-C."/>
            <person name="Van De Peer Y."/>
            <person name="Liu Z.-J."/>
        </authorList>
    </citation>
    <scope>NUCLEOTIDE SEQUENCE</scope>
    <source>
        <strain evidence="3">CP</strain>
        <tissue evidence="3">Leaves</tissue>
    </source>
</reference>
<comment type="caution">
    <text evidence="3">The sequence shown here is derived from an EMBL/GenBank/DDBJ whole genome shotgun (WGS) entry which is preliminary data.</text>
</comment>
<accession>A0AAV9E020</accession>
<proteinExistence type="predicted"/>
<evidence type="ECO:0000313" key="4">
    <source>
        <dbReference type="Proteomes" id="UP001180020"/>
    </source>
</evidence>
<sequence>MEHTPRRSAAMRGGSGRGDDGGGGSFKPKIRIIHVFTPEIIKTDAANFRDLVQRLTGKPTSGTGAGGRRKRKRCEGGGGAARTVSEEKTVPPPVAVAVAVAKEEEVVVEEGTHNNNGYLNMLGDLNFDVFMHGLSELPLVPALSCSSYLDAFGEAHHIS</sequence>
<feature type="domain" description="VQ" evidence="2">
    <location>
        <begin position="36"/>
        <end position="60"/>
    </location>
</feature>
<dbReference type="InterPro" id="IPR008889">
    <property type="entry name" value="VQ"/>
</dbReference>
<dbReference type="PANTHER" id="PTHR33143:SF3">
    <property type="entry name" value="VQ MOTIF-CONTAINING PROTEIN 17-RELATED"/>
    <property type="match status" value="1"/>
</dbReference>
<protein>
    <recommendedName>
        <fullName evidence="2">VQ domain-containing protein</fullName>
    </recommendedName>
</protein>
<dbReference type="PANTHER" id="PTHR33143">
    <property type="entry name" value="F16F4.1 PROTEIN-RELATED"/>
    <property type="match status" value="1"/>
</dbReference>
<evidence type="ECO:0000313" key="3">
    <source>
        <dbReference type="EMBL" id="KAK1306198.1"/>
    </source>
</evidence>
<reference evidence="3" key="1">
    <citation type="journal article" date="2023" name="Nat. Commun.">
        <title>Diploid and tetraploid genomes of Acorus and the evolution of monocots.</title>
        <authorList>
            <person name="Ma L."/>
            <person name="Liu K.W."/>
            <person name="Li Z."/>
            <person name="Hsiao Y.Y."/>
            <person name="Qi Y."/>
            <person name="Fu T."/>
            <person name="Tang G.D."/>
            <person name="Zhang D."/>
            <person name="Sun W.H."/>
            <person name="Liu D.K."/>
            <person name="Li Y."/>
            <person name="Chen G.Z."/>
            <person name="Liu X.D."/>
            <person name="Liao X.Y."/>
            <person name="Jiang Y.T."/>
            <person name="Yu X."/>
            <person name="Hao Y."/>
            <person name="Huang J."/>
            <person name="Zhao X.W."/>
            <person name="Ke S."/>
            <person name="Chen Y.Y."/>
            <person name="Wu W.L."/>
            <person name="Hsu J.L."/>
            <person name="Lin Y.F."/>
            <person name="Huang M.D."/>
            <person name="Li C.Y."/>
            <person name="Huang L."/>
            <person name="Wang Z.W."/>
            <person name="Zhao X."/>
            <person name="Zhong W.Y."/>
            <person name="Peng D.H."/>
            <person name="Ahmad S."/>
            <person name="Lan S."/>
            <person name="Zhang J.S."/>
            <person name="Tsai W.C."/>
            <person name="Van de Peer Y."/>
            <person name="Liu Z.J."/>
        </authorList>
    </citation>
    <scope>NUCLEOTIDE SEQUENCE</scope>
    <source>
        <strain evidence="3">CP</strain>
    </source>
</reference>
<dbReference type="Proteomes" id="UP001180020">
    <property type="component" value="Unassembled WGS sequence"/>
</dbReference>
<dbReference type="EMBL" id="JAUJYO010000010">
    <property type="protein sequence ID" value="KAK1306198.1"/>
    <property type="molecule type" value="Genomic_DNA"/>
</dbReference>
<dbReference type="Pfam" id="PF05678">
    <property type="entry name" value="VQ"/>
    <property type="match status" value="1"/>
</dbReference>
<dbReference type="InterPro" id="IPR039607">
    <property type="entry name" value="VQ_8/17/18/20/21/25"/>
</dbReference>
<feature type="region of interest" description="Disordered" evidence="1">
    <location>
        <begin position="1"/>
        <end position="25"/>
    </location>
</feature>
<name>A0AAV9E020_ACOCL</name>
<evidence type="ECO:0000256" key="1">
    <source>
        <dbReference type="SAM" id="MobiDB-lite"/>
    </source>
</evidence>
<keyword evidence="4" id="KW-1185">Reference proteome</keyword>
<feature type="region of interest" description="Disordered" evidence="1">
    <location>
        <begin position="56"/>
        <end position="88"/>
    </location>
</feature>
<dbReference type="AlphaFoldDB" id="A0AAV9E020"/>
<gene>
    <name evidence="3" type="ORF">QJS10_CPA10g00082</name>
</gene>